<dbReference type="GO" id="GO:0015483">
    <property type="term" value="F:long-chain fatty acid transporting porin activity"/>
    <property type="evidence" value="ECO:0007669"/>
    <property type="project" value="TreeGrafter"/>
</dbReference>
<keyword evidence="3" id="KW-1134">Transmembrane beta strand</keyword>
<evidence type="ECO:0000256" key="3">
    <source>
        <dbReference type="ARBA" id="ARBA00022452"/>
    </source>
</evidence>
<reference evidence="9" key="1">
    <citation type="submission" date="2019-01" db="EMBL/GenBank/DDBJ databases">
        <title>Sinorhodobacter populi sp. nov. isolated from the symptomatic bark tissue of Populus euramericana canker.</title>
        <authorList>
            <person name="Xu G."/>
        </authorList>
    </citation>
    <scope>NUCLEOTIDE SEQUENCE [LARGE SCALE GENOMIC DNA]</scope>
    <source>
        <strain evidence="9">CGMCC 1.12963</strain>
    </source>
</reference>
<feature type="signal peptide" evidence="8">
    <location>
        <begin position="1"/>
        <end position="28"/>
    </location>
</feature>
<dbReference type="Proteomes" id="UP000288071">
    <property type="component" value="Unassembled WGS sequence"/>
</dbReference>
<dbReference type="RefSeq" id="WP_128156815.1">
    <property type="nucleotide sequence ID" value="NZ_JBHSOM010000030.1"/>
</dbReference>
<comment type="caution">
    <text evidence="9">The sequence shown here is derived from an EMBL/GenBank/DDBJ whole genome shotgun (WGS) entry which is preliminary data.</text>
</comment>
<dbReference type="PANTHER" id="PTHR35093:SF8">
    <property type="entry name" value="OUTER MEMBRANE PROTEIN NMB0088-RELATED"/>
    <property type="match status" value="1"/>
</dbReference>
<comment type="subcellular location">
    <subcellularLocation>
        <location evidence="1">Cell outer membrane</location>
        <topology evidence="1">Multi-pass membrane protein</topology>
    </subcellularLocation>
</comment>
<gene>
    <name evidence="9" type="ORF">EOW66_13315</name>
</gene>
<accession>A0A3S3M8U4</accession>
<evidence type="ECO:0000256" key="7">
    <source>
        <dbReference type="ARBA" id="ARBA00023237"/>
    </source>
</evidence>
<dbReference type="Pfam" id="PF03349">
    <property type="entry name" value="Toluene_X"/>
    <property type="match status" value="1"/>
</dbReference>
<comment type="similarity">
    <text evidence="2">Belongs to the OmpP1/FadL family.</text>
</comment>
<dbReference type="AlphaFoldDB" id="A0A3S3M8U4"/>
<evidence type="ECO:0000313" key="10">
    <source>
        <dbReference type="Proteomes" id="UP000288071"/>
    </source>
</evidence>
<reference evidence="9" key="2">
    <citation type="submission" date="2019-01" db="EMBL/GenBank/DDBJ databases">
        <authorList>
            <person name="Li Y."/>
        </authorList>
    </citation>
    <scope>NUCLEOTIDE SEQUENCE [LARGE SCALE GENOMIC DNA]</scope>
    <source>
        <strain evidence="9">CGMCC 1.12963</strain>
    </source>
</reference>
<dbReference type="GO" id="GO:0009279">
    <property type="term" value="C:cell outer membrane"/>
    <property type="evidence" value="ECO:0007669"/>
    <property type="project" value="UniProtKB-SubCell"/>
</dbReference>
<protein>
    <submittedName>
        <fullName evidence="9">Hydrocarbon degradation protein</fullName>
    </submittedName>
</protein>
<evidence type="ECO:0000256" key="1">
    <source>
        <dbReference type="ARBA" id="ARBA00004571"/>
    </source>
</evidence>
<organism evidence="9 10">
    <name type="scientific">Paenirhodobacter huangdaonensis</name>
    <dbReference type="NCBI Taxonomy" id="2501515"/>
    <lineage>
        <taxon>Bacteria</taxon>
        <taxon>Pseudomonadati</taxon>
        <taxon>Pseudomonadota</taxon>
        <taxon>Alphaproteobacteria</taxon>
        <taxon>Rhodobacterales</taxon>
        <taxon>Rhodobacter group</taxon>
        <taxon>Paenirhodobacter</taxon>
    </lineage>
</organism>
<evidence type="ECO:0000256" key="4">
    <source>
        <dbReference type="ARBA" id="ARBA00022692"/>
    </source>
</evidence>
<dbReference type="PANTHER" id="PTHR35093">
    <property type="entry name" value="OUTER MEMBRANE PROTEIN NMB0088-RELATED"/>
    <property type="match status" value="1"/>
</dbReference>
<evidence type="ECO:0000256" key="2">
    <source>
        <dbReference type="ARBA" id="ARBA00008163"/>
    </source>
</evidence>
<dbReference type="EMBL" id="SAVA01000007">
    <property type="protein sequence ID" value="RWR51245.1"/>
    <property type="molecule type" value="Genomic_DNA"/>
</dbReference>
<feature type="chain" id="PRO_5018710219" evidence="8">
    <location>
        <begin position="29"/>
        <end position="415"/>
    </location>
</feature>
<keyword evidence="5 8" id="KW-0732">Signal</keyword>
<evidence type="ECO:0000256" key="6">
    <source>
        <dbReference type="ARBA" id="ARBA00023136"/>
    </source>
</evidence>
<dbReference type="Gene3D" id="2.40.160.60">
    <property type="entry name" value="Outer membrane protein transport protein (OMPP1/FadL/TodX)"/>
    <property type="match status" value="1"/>
</dbReference>
<keyword evidence="7" id="KW-0998">Cell outer membrane</keyword>
<proteinExistence type="inferred from homology"/>
<dbReference type="SUPFAM" id="SSF56935">
    <property type="entry name" value="Porins"/>
    <property type="match status" value="1"/>
</dbReference>
<dbReference type="InterPro" id="IPR005017">
    <property type="entry name" value="OMPP1/FadL/TodX"/>
</dbReference>
<name>A0A3S3M8U4_9RHOB</name>
<keyword evidence="10" id="KW-1185">Reference proteome</keyword>
<keyword evidence="4" id="KW-0812">Transmembrane</keyword>
<evidence type="ECO:0000313" key="9">
    <source>
        <dbReference type="EMBL" id="RWR51245.1"/>
    </source>
</evidence>
<keyword evidence="6" id="KW-0472">Membrane</keyword>
<evidence type="ECO:0000256" key="5">
    <source>
        <dbReference type="ARBA" id="ARBA00022729"/>
    </source>
</evidence>
<sequence length="415" mass="43455">MKSTLKPRLAGTAALCLVAALVPEVASATEGYFALGYGVAQRGVAGAGVAYSQDGMSSAINPAAVASVGKEFSLGMQVFSPRRSYTGTDTYFVAPGKVESGHEYFLVPNFSYNMPLQNGAVLNFAAYGNGGMNTSYPAVANPNCGYFGGGSGVLCGGKAGVNLNQLFLSVTYAQKMGRLSWGIAPTVAVQSFSARGLAAFGVTRDDTDYSTGVGLRAGVQYEVSPQLTLGLSAQTRFEMSKLDDYSNLFENGGDFDIPASITAGLAYHPRPDVTLLLDYQKIFYSDVGAVGNATDAGPMGAPGGAGFGWDDVDVIRLGAEWQQTPDMTWRVGYAHATNPVGPEDVSLNILAPGIVEDHVSFGGSKMLSDNDRLDFSVGYALSNSVKGTLPASMGGGTVKLEMHQFSASVGWTRRF</sequence>
<evidence type="ECO:0000256" key="8">
    <source>
        <dbReference type="SAM" id="SignalP"/>
    </source>
</evidence>